<reference evidence="2" key="1">
    <citation type="journal article" date="2021" name="Proc. Natl. Acad. Sci. U.S.A.">
        <title>A Catalog of Tens of Thousands of Viruses from Human Metagenomes Reveals Hidden Associations with Chronic Diseases.</title>
        <authorList>
            <person name="Tisza M.J."/>
            <person name="Buck C.B."/>
        </authorList>
    </citation>
    <scope>NUCLEOTIDE SEQUENCE</scope>
    <source>
        <strain evidence="2">CtZgq1</strain>
    </source>
</reference>
<dbReference type="EMBL" id="BK014762">
    <property type="protein sequence ID" value="DAD74648.1"/>
    <property type="molecule type" value="Genomic_DNA"/>
</dbReference>
<feature type="transmembrane region" description="Helical" evidence="1">
    <location>
        <begin position="12"/>
        <end position="30"/>
    </location>
</feature>
<keyword evidence="1" id="KW-0812">Transmembrane</keyword>
<evidence type="ECO:0000256" key="1">
    <source>
        <dbReference type="SAM" id="Phobius"/>
    </source>
</evidence>
<evidence type="ECO:0000313" key="2">
    <source>
        <dbReference type="EMBL" id="DAD74648.1"/>
    </source>
</evidence>
<protein>
    <submittedName>
        <fullName evidence="2">Uncharacterized protein</fullName>
    </submittedName>
</protein>
<sequence length="31" mass="3580">MATLSPIGSTFYSSFVLPFYYAIFKIHLFAF</sequence>
<name>A0A8S5LXM2_9CAUD</name>
<keyword evidence="1" id="KW-0472">Membrane</keyword>
<accession>A0A8S5LXM2</accession>
<proteinExistence type="predicted"/>
<keyword evidence="1" id="KW-1133">Transmembrane helix</keyword>
<organism evidence="2">
    <name type="scientific">Myoviridae sp. ctZgq1</name>
    <dbReference type="NCBI Taxonomy" id="2826666"/>
    <lineage>
        <taxon>Viruses</taxon>
        <taxon>Duplodnaviria</taxon>
        <taxon>Heunggongvirae</taxon>
        <taxon>Uroviricota</taxon>
        <taxon>Caudoviricetes</taxon>
    </lineage>
</organism>